<gene>
    <name evidence="3" type="ORF">ERS852411_00111</name>
</gene>
<organism evidence="3 4">
    <name type="scientific">Flavonifractor plautii</name>
    <name type="common">Fusobacterium plautii</name>
    <dbReference type="NCBI Taxonomy" id="292800"/>
    <lineage>
        <taxon>Bacteria</taxon>
        <taxon>Bacillati</taxon>
        <taxon>Bacillota</taxon>
        <taxon>Clostridia</taxon>
        <taxon>Eubacteriales</taxon>
        <taxon>Oscillospiraceae</taxon>
        <taxon>Flavonifractor</taxon>
    </lineage>
</organism>
<accession>A0A173XZV7</accession>
<proteinExistence type="predicted"/>
<evidence type="ECO:0000256" key="1">
    <source>
        <dbReference type="SAM" id="Phobius"/>
    </source>
</evidence>
<evidence type="ECO:0000259" key="2">
    <source>
        <dbReference type="PROSITE" id="PS50800"/>
    </source>
</evidence>
<dbReference type="PROSITE" id="PS50800">
    <property type="entry name" value="SAP"/>
    <property type="match status" value="1"/>
</dbReference>
<keyword evidence="1" id="KW-0812">Transmembrane</keyword>
<feature type="transmembrane region" description="Helical" evidence="1">
    <location>
        <begin position="94"/>
        <end position="115"/>
    </location>
</feature>
<keyword evidence="1" id="KW-1133">Transmembrane helix</keyword>
<dbReference type="InterPro" id="IPR003034">
    <property type="entry name" value="SAP_dom"/>
</dbReference>
<dbReference type="Proteomes" id="UP000095746">
    <property type="component" value="Unassembled WGS sequence"/>
</dbReference>
<feature type="domain" description="SAP" evidence="2">
    <location>
        <begin position="221"/>
        <end position="255"/>
    </location>
</feature>
<dbReference type="InterPro" id="IPR036361">
    <property type="entry name" value="SAP_dom_sf"/>
</dbReference>
<reference evidence="3 4" key="1">
    <citation type="submission" date="2015-09" db="EMBL/GenBank/DDBJ databases">
        <authorList>
            <consortium name="Pathogen Informatics"/>
        </authorList>
    </citation>
    <scope>NUCLEOTIDE SEQUENCE [LARGE SCALE GENOMIC DNA]</scope>
    <source>
        <strain evidence="3 4">2789STDY5608854</strain>
    </source>
</reference>
<evidence type="ECO:0000313" key="3">
    <source>
        <dbReference type="EMBL" id="CUN56830.1"/>
    </source>
</evidence>
<dbReference type="Gene3D" id="1.10.720.30">
    <property type="entry name" value="SAP domain"/>
    <property type="match status" value="1"/>
</dbReference>
<evidence type="ECO:0000313" key="4">
    <source>
        <dbReference type="Proteomes" id="UP000095746"/>
    </source>
</evidence>
<dbReference type="EMBL" id="CYZT01000003">
    <property type="protein sequence ID" value="CUN56830.1"/>
    <property type="molecule type" value="Genomic_DNA"/>
</dbReference>
<name>A0A173XZV7_FLAPL</name>
<keyword evidence="1" id="KW-0472">Membrane</keyword>
<dbReference type="RefSeq" id="WP_021632989.1">
    <property type="nucleotide sequence ID" value="NZ_JADNAN010000011.1"/>
</dbReference>
<protein>
    <recommendedName>
        <fullName evidence="2">SAP domain-containing protein</fullName>
    </recommendedName>
</protein>
<sequence>MTKQYKGRTATIEIDEKNVIIKSSGFFSSSKKTIPLRDIKNVELSASSFFSKDTVEIYYGSNVEKVQFSNSADAKKAATDITDIARKNRRTSPLGELTGLATSLFGIGVSVASAIKEDQERQRKREIQKAEAEYKKAVDDFLNSGKLTTTTYVNGREFNRPTAKDDIEAVFIAEYAKSPRTAEQPWSQKWTEQYGIQDVPAYLQSVVADGYLEEAVLGKALSTLTGEQLKTMLSDLSMKASGAKSVLIQRLIEDADEHRVRQLFPNPVYALTEKGAELLRANQSVLADMWIDCEKAIEQGKNVAPEFKKPDTKKAKKKRTAKKQLTDAEKLREYKKSLKTLYEALKGPEIREQISTIKACKPTRKELEEDLRGICANACYSPIPYSETMGNIYQYRDFYSEELIDQIYKGQTKYMLFDRTGFADLVHKISGDTPFDFFACIDKKWDMFVSEYMRKH</sequence>
<dbReference type="AlphaFoldDB" id="A0A173XZV7"/>